<feature type="domain" description="GtrA/DPMS transmembrane" evidence="7">
    <location>
        <begin position="12"/>
        <end position="121"/>
    </location>
</feature>
<evidence type="ECO:0000256" key="5">
    <source>
        <dbReference type="ARBA" id="ARBA00023136"/>
    </source>
</evidence>
<evidence type="ECO:0000313" key="9">
    <source>
        <dbReference type="Proteomes" id="UP000265692"/>
    </source>
</evidence>
<comment type="similarity">
    <text evidence="2">Belongs to the GtrA family.</text>
</comment>
<dbReference type="EMBL" id="QWEI01000017">
    <property type="protein sequence ID" value="RHW31373.1"/>
    <property type="molecule type" value="Genomic_DNA"/>
</dbReference>
<accession>A0A396S3S6</accession>
<evidence type="ECO:0000256" key="1">
    <source>
        <dbReference type="ARBA" id="ARBA00004141"/>
    </source>
</evidence>
<dbReference type="PANTHER" id="PTHR38459:SF1">
    <property type="entry name" value="PROPHAGE BACTOPRENOL-LINKED GLUCOSE TRANSLOCASE HOMOLOG"/>
    <property type="match status" value="1"/>
</dbReference>
<sequence>MCISSKRSEFIRFILVGGLNTVNYYLLYLLFRMVGLAYMFSHWIAFLISMAISFYLNVYFTYRVKPTFEKFLKFPLTQIVNIAVSSGCIYILVEYFHLNSTIAPIFSVLITFPITFILTSKILKREKVVL</sequence>
<evidence type="ECO:0000256" key="3">
    <source>
        <dbReference type="ARBA" id="ARBA00022692"/>
    </source>
</evidence>
<keyword evidence="4 6" id="KW-1133">Transmembrane helix</keyword>
<evidence type="ECO:0000256" key="6">
    <source>
        <dbReference type="SAM" id="Phobius"/>
    </source>
</evidence>
<feature type="transmembrane region" description="Helical" evidence="6">
    <location>
        <begin position="43"/>
        <end position="62"/>
    </location>
</feature>
<dbReference type="InterPro" id="IPR007267">
    <property type="entry name" value="GtrA_DPMS_TM"/>
</dbReference>
<dbReference type="Pfam" id="PF04138">
    <property type="entry name" value="GtrA_DPMS_TM"/>
    <property type="match status" value="1"/>
</dbReference>
<comment type="subcellular location">
    <subcellularLocation>
        <location evidence="1">Membrane</location>
        <topology evidence="1">Multi-pass membrane protein</topology>
    </subcellularLocation>
</comment>
<dbReference type="GO" id="GO:0000271">
    <property type="term" value="P:polysaccharide biosynthetic process"/>
    <property type="evidence" value="ECO:0007669"/>
    <property type="project" value="InterPro"/>
</dbReference>
<evidence type="ECO:0000259" key="7">
    <source>
        <dbReference type="Pfam" id="PF04138"/>
    </source>
</evidence>
<name>A0A396S3S6_9BACL</name>
<dbReference type="AlphaFoldDB" id="A0A396S3S6"/>
<feature type="transmembrane region" description="Helical" evidence="6">
    <location>
        <begin position="12"/>
        <end position="31"/>
    </location>
</feature>
<protein>
    <submittedName>
        <fullName evidence="8">GtrA family protein</fullName>
    </submittedName>
</protein>
<comment type="caution">
    <text evidence="8">The sequence shown here is derived from an EMBL/GenBank/DDBJ whole genome shotgun (WGS) entry which is preliminary data.</text>
</comment>
<keyword evidence="3 6" id="KW-0812">Transmembrane</keyword>
<dbReference type="InterPro" id="IPR051401">
    <property type="entry name" value="GtrA_CellWall_Glycosyl"/>
</dbReference>
<dbReference type="Proteomes" id="UP000265692">
    <property type="component" value="Unassembled WGS sequence"/>
</dbReference>
<proteinExistence type="inferred from homology"/>
<gene>
    <name evidence="8" type="ORF">D1B33_17840</name>
</gene>
<evidence type="ECO:0000256" key="4">
    <source>
        <dbReference type="ARBA" id="ARBA00022989"/>
    </source>
</evidence>
<keyword evidence="5 6" id="KW-0472">Membrane</keyword>
<feature type="transmembrane region" description="Helical" evidence="6">
    <location>
        <begin position="102"/>
        <end position="123"/>
    </location>
</feature>
<dbReference type="PANTHER" id="PTHR38459">
    <property type="entry name" value="PROPHAGE BACTOPRENOL-LINKED GLUCOSE TRANSLOCASE HOMOLOG"/>
    <property type="match status" value="1"/>
</dbReference>
<feature type="transmembrane region" description="Helical" evidence="6">
    <location>
        <begin position="74"/>
        <end position="96"/>
    </location>
</feature>
<reference evidence="8 9" key="1">
    <citation type="submission" date="2018-08" db="EMBL/GenBank/DDBJ databases">
        <title>Lysinibacillus sp. YLB-03 draft genome sequence.</title>
        <authorList>
            <person name="Yu L."/>
        </authorList>
    </citation>
    <scope>NUCLEOTIDE SEQUENCE [LARGE SCALE GENOMIC DNA]</scope>
    <source>
        <strain evidence="8 9">YLB-03</strain>
    </source>
</reference>
<dbReference type="OrthoDB" id="2666802at2"/>
<evidence type="ECO:0000256" key="2">
    <source>
        <dbReference type="ARBA" id="ARBA00009399"/>
    </source>
</evidence>
<dbReference type="RefSeq" id="WP_118877763.1">
    <property type="nucleotide sequence ID" value="NZ_QWEI01000017.1"/>
</dbReference>
<evidence type="ECO:0000313" key="8">
    <source>
        <dbReference type="EMBL" id="RHW31373.1"/>
    </source>
</evidence>
<keyword evidence="9" id="KW-1185">Reference proteome</keyword>
<organism evidence="8 9">
    <name type="scientific">Ureibacillus yapensis</name>
    <dbReference type="NCBI Taxonomy" id="2304605"/>
    <lineage>
        <taxon>Bacteria</taxon>
        <taxon>Bacillati</taxon>
        <taxon>Bacillota</taxon>
        <taxon>Bacilli</taxon>
        <taxon>Bacillales</taxon>
        <taxon>Caryophanaceae</taxon>
        <taxon>Ureibacillus</taxon>
    </lineage>
</organism>
<dbReference type="GO" id="GO:0005886">
    <property type="term" value="C:plasma membrane"/>
    <property type="evidence" value="ECO:0007669"/>
    <property type="project" value="TreeGrafter"/>
</dbReference>